<keyword evidence="4 5" id="KW-0408">Iron</keyword>
<dbReference type="SUPFAM" id="SSF48264">
    <property type="entry name" value="Cytochrome P450"/>
    <property type="match status" value="1"/>
</dbReference>
<evidence type="ECO:0000256" key="6">
    <source>
        <dbReference type="RuleBase" id="RU000461"/>
    </source>
</evidence>
<keyword evidence="6" id="KW-0560">Oxidoreductase</keyword>
<dbReference type="OrthoDB" id="1470350at2759"/>
<comment type="cofactor">
    <cofactor evidence="1 5">
        <name>heme</name>
        <dbReference type="ChEBI" id="CHEBI:30413"/>
    </cofactor>
</comment>
<evidence type="ECO:0000256" key="5">
    <source>
        <dbReference type="PIRSR" id="PIRSR602401-1"/>
    </source>
</evidence>
<feature type="binding site" description="axial binding residue" evidence="5">
    <location>
        <position position="440"/>
    </location>
    <ligand>
        <name>heme</name>
        <dbReference type="ChEBI" id="CHEBI:30413"/>
    </ligand>
    <ligandPart>
        <name>Fe</name>
        <dbReference type="ChEBI" id="CHEBI:18248"/>
    </ligandPart>
</feature>
<dbReference type="Proteomes" id="UP000266673">
    <property type="component" value="Unassembled WGS sequence"/>
</dbReference>
<reference evidence="7 8" key="1">
    <citation type="submission" date="2018-06" db="EMBL/GenBank/DDBJ databases">
        <title>Comparative genomics reveals the genomic features of Rhizophagus irregularis, R. cerebriforme, R. diaphanum and Gigaspora rosea, and their symbiotic lifestyle signature.</title>
        <authorList>
            <person name="Morin E."/>
            <person name="San Clemente H."/>
            <person name="Chen E.C.H."/>
            <person name="De La Providencia I."/>
            <person name="Hainaut M."/>
            <person name="Kuo A."/>
            <person name="Kohler A."/>
            <person name="Murat C."/>
            <person name="Tang N."/>
            <person name="Roy S."/>
            <person name="Loubradou J."/>
            <person name="Henrissat B."/>
            <person name="Grigoriev I.V."/>
            <person name="Corradi N."/>
            <person name="Roux C."/>
            <person name="Martin F.M."/>
        </authorList>
    </citation>
    <scope>NUCLEOTIDE SEQUENCE [LARGE SCALE GENOMIC DNA]</scope>
    <source>
        <strain evidence="7 8">DAOM 194757</strain>
    </source>
</reference>
<keyword evidence="6" id="KW-0503">Monooxygenase</keyword>
<dbReference type="GO" id="GO:0020037">
    <property type="term" value="F:heme binding"/>
    <property type="evidence" value="ECO:0007669"/>
    <property type="project" value="InterPro"/>
</dbReference>
<dbReference type="InterPro" id="IPR036396">
    <property type="entry name" value="Cyt_P450_sf"/>
</dbReference>
<gene>
    <name evidence="7" type="ORF">C2G38_1993805</name>
</gene>
<dbReference type="GO" id="GO:0004497">
    <property type="term" value="F:monooxygenase activity"/>
    <property type="evidence" value="ECO:0007669"/>
    <property type="project" value="UniProtKB-KW"/>
</dbReference>
<dbReference type="PROSITE" id="PS00086">
    <property type="entry name" value="CYTOCHROME_P450"/>
    <property type="match status" value="1"/>
</dbReference>
<dbReference type="AlphaFoldDB" id="A0A397TRM6"/>
<name>A0A397TRM6_9GLOM</name>
<evidence type="ECO:0000313" key="7">
    <source>
        <dbReference type="EMBL" id="RIB00805.1"/>
    </source>
</evidence>
<protein>
    <submittedName>
        <fullName evidence="7">Cytochrome P450</fullName>
    </submittedName>
</protein>
<evidence type="ECO:0000256" key="1">
    <source>
        <dbReference type="ARBA" id="ARBA00001971"/>
    </source>
</evidence>
<keyword evidence="3 5" id="KW-0479">Metal-binding</keyword>
<dbReference type="STRING" id="44941.A0A397TRM6"/>
<evidence type="ECO:0000256" key="2">
    <source>
        <dbReference type="ARBA" id="ARBA00010617"/>
    </source>
</evidence>
<evidence type="ECO:0000256" key="4">
    <source>
        <dbReference type="ARBA" id="ARBA00023004"/>
    </source>
</evidence>
<organism evidence="7 8">
    <name type="scientific">Gigaspora rosea</name>
    <dbReference type="NCBI Taxonomy" id="44941"/>
    <lineage>
        <taxon>Eukaryota</taxon>
        <taxon>Fungi</taxon>
        <taxon>Fungi incertae sedis</taxon>
        <taxon>Mucoromycota</taxon>
        <taxon>Glomeromycotina</taxon>
        <taxon>Glomeromycetes</taxon>
        <taxon>Diversisporales</taxon>
        <taxon>Gigasporaceae</taxon>
        <taxon>Gigaspora</taxon>
    </lineage>
</organism>
<dbReference type="InterPro" id="IPR050121">
    <property type="entry name" value="Cytochrome_P450_monoxygenase"/>
</dbReference>
<dbReference type="Gene3D" id="1.10.630.10">
    <property type="entry name" value="Cytochrome P450"/>
    <property type="match status" value="1"/>
</dbReference>
<dbReference type="PRINTS" id="PR00463">
    <property type="entry name" value="EP450I"/>
</dbReference>
<dbReference type="EMBL" id="QKWP01003601">
    <property type="protein sequence ID" value="RIB00805.1"/>
    <property type="molecule type" value="Genomic_DNA"/>
</dbReference>
<sequence>MYYYLIATFAFVGYIFYKCYIHPLYLSPLRKIPGPSSDNFIFGHHASFLNFSRGEAFASLTKKYGRMFRYHSIFNQPHVVITDPTLAQQILITRTYDYPNFFLSRNLTKDFIGEGVTFTEGDDHKRQRKALGPSFSLANVKEMLPTFFQASHKMKDIWLKQIGNKKEERITITDLVPKIILDVIGLVGFNYEFNATSPGSEIAQAYHSIVNIMPPAIYVFLADFLPVIRKILPSFYKDQYLESVQRIHNISDMLVSNLKNANIRGNDIMSILVKTNENLRASEQLTYDEMYSQVIGILIAGHETTSVALSWTLYYLAKCPEVQDRLRKEILDVFTDNNYFPTFEEIDSLEYLECVLKETLRKAPPLPDVMRSTSKDEIMNGYIIPKGTPLLISFYAIHHDPLIWGNDAENFNPSRWLDPEIKSNISTSAFLPFSAGRRGCPGSKMALIELKMIVPIIIRNFNFRMVEGFTFETRSQGFFKPVPGIDLLVSKVDY</sequence>
<dbReference type="InterPro" id="IPR002401">
    <property type="entry name" value="Cyt_P450_E_grp-I"/>
</dbReference>
<dbReference type="GO" id="GO:0005506">
    <property type="term" value="F:iron ion binding"/>
    <property type="evidence" value="ECO:0007669"/>
    <property type="project" value="InterPro"/>
</dbReference>
<dbReference type="GO" id="GO:0016705">
    <property type="term" value="F:oxidoreductase activity, acting on paired donors, with incorporation or reduction of molecular oxygen"/>
    <property type="evidence" value="ECO:0007669"/>
    <property type="project" value="InterPro"/>
</dbReference>
<dbReference type="InterPro" id="IPR001128">
    <property type="entry name" value="Cyt_P450"/>
</dbReference>
<proteinExistence type="inferred from homology"/>
<accession>A0A397TRM6</accession>
<keyword evidence="5 6" id="KW-0349">Heme</keyword>
<dbReference type="PANTHER" id="PTHR24305:SF166">
    <property type="entry name" value="CYTOCHROME P450 12A4, MITOCHONDRIAL-RELATED"/>
    <property type="match status" value="1"/>
</dbReference>
<dbReference type="Pfam" id="PF00067">
    <property type="entry name" value="p450"/>
    <property type="match status" value="1"/>
</dbReference>
<keyword evidence="8" id="KW-1185">Reference proteome</keyword>
<dbReference type="InterPro" id="IPR017972">
    <property type="entry name" value="Cyt_P450_CS"/>
</dbReference>
<dbReference type="PANTHER" id="PTHR24305">
    <property type="entry name" value="CYTOCHROME P450"/>
    <property type="match status" value="1"/>
</dbReference>
<comment type="caution">
    <text evidence="7">The sequence shown here is derived from an EMBL/GenBank/DDBJ whole genome shotgun (WGS) entry which is preliminary data.</text>
</comment>
<evidence type="ECO:0000256" key="3">
    <source>
        <dbReference type="ARBA" id="ARBA00022723"/>
    </source>
</evidence>
<evidence type="ECO:0000313" key="8">
    <source>
        <dbReference type="Proteomes" id="UP000266673"/>
    </source>
</evidence>
<dbReference type="PRINTS" id="PR00385">
    <property type="entry name" value="P450"/>
</dbReference>
<comment type="similarity">
    <text evidence="2 6">Belongs to the cytochrome P450 family.</text>
</comment>